<evidence type="ECO:0000313" key="1">
    <source>
        <dbReference type="EMBL" id="KAJ4927635.1"/>
    </source>
</evidence>
<reference evidence="1" key="1">
    <citation type="submission" date="2022-11" db="EMBL/GenBank/DDBJ databases">
        <title>Chromosome-level genome of Pogonophryne albipinna.</title>
        <authorList>
            <person name="Jo E."/>
        </authorList>
    </citation>
    <scope>NUCLEOTIDE SEQUENCE</scope>
    <source>
        <strain evidence="1">SGF0006</strain>
        <tissue evidence="1">Muscle</tissue>
    </source>
</reference>
<evidence type="ECO:0000313" key="2">
    <source>
        <dbReference type="Proteomes" id="UP001219934"/>
    </source>
</evidence>
<organism evidence="1 2">
    <name type="scientific">Pogonophryne albipinna</name>
    <dbReference type="NCBI Taxonomy" id="1090488"/>
    <lineage>
        <taxon>Eukaryota</taxon>
        <taxon>Metazoa</taxon>
        <taxon>Chordata</taxon>
        <taxon>Craniata</taxon>
        <taxon>Vertebrata</taxon>
        <taxon>Euteleostomi</taxon>
        <taxon>Actinopterygii</taxon>
        <taxon>Neopterygii</taxon>
        <taxon>Teleostei</taxon>
        <taxon>Neoteleostei</taxon>
        <taxon>Acanthomorphata</taxon>
        <taxon>Eupercaria</taxon>
        <taxon>Perciformes</taxon>
        <taxon>Notothenioidei</taxon>
        <taxon>Pogonophryne</taxon>
    </lineage>
</organism>
<dbReference type="Proteomes" id="UP001219934">
    <property type="component" value="Unassembled WGS sequence"/>
</dbReference>
<accession>A0AAD6ALE0</accession>
<dbReference type="EMBL" id="JAPTMU010000018">
    <property type="protein sequence ID" value="KAJ4927635.1"/>
    <property type="molecule type" value="Genomic_DNA"/>
</dbReference>
<dbReference type="AlphaFoldDB" id="A0AAD6ALE0"/>
<protein>
    <submittedName>
        <fullName evidence="1">Uncharacterized protein</fullName>
    </submittedName>
</protein>
<feature type="non-terminal residue" evidence="1">
    <location>
        <position position="1"/>
    </location>
</feature>
<gene>
    <name evidence="1" type="ORF">JOQ06_015442</name>
</gene>
<name>A0AAD6ALE0_9TELE</name>
<sequence length="85" mass="9418">MLAEWSTGGSIELWPETGRQYLDLSRPPPFLSLIFITSTDWSSNKKEPDAVAHTLKHILDVLILCDGEKPSDDADCFQITGGEIV</sequence>
<keyword evidence="2" id="KW-1185">Reference proteome</keyword>
<proteinExistence type="predicted"/>
<comment type="caution">
    <text evidence="1">The sequence shown here is derived from an EMBL/GenBank/DDBJ whole genome shotgun (WGS) entry which is preliminary data.</text>
</comment>